<name>A0A2K9VEE0_9CAUD</name>
<sequence>MTCSPTTRKCCDEVVMARETEDEGTVVECPVCGSHWKRMSGWRQLGVFEIERLRKMGRL</sequence>
<protein>
    <submittedName>
        <fullName evidence="1">Uncharacterized protein</fullName>
    </submittedName>
</protein>
<reference evidence="1 2" key="1">
    <citation type="submission" date="2018-01" db="EMBL/GenBank/DDBJ databases">
        <authorList>
            <person name="Brammer T.X."/>
            <person name="Firkus N.C."/>
            <person name="Haglund K.L."/>
            <person name="Heubel C."/>
            <person name="Johnson K."/>
            <person name="Lowery J.D."/>
            <person name="Neidermyer S.M."/>
            <person name="Richards M.A."/>
            <person name="Urick M.N."/>
            <person name="Bonilla J.A."/>
            <person name="Klyczek K."/>
            <person name="Garlena R.A."/>
            <person name="Russell D.A."/>
            <person name="Pope W.H."/>
            <person name="Jacobs-Sera D."/>
            <person name="Hendrix R.W."/>
            <person name="Hatfull G.F."/>
        </authorList>
    </citation>
    <scope>NUCLEOTIDE SEQUENCE [LARGE SCALE GENOMIC DNA]</scope>
</reference>
<organism evidence="1 2">
    <name type="scientific">Gordonia phage SteveFrench</name>
    <dbReference type="NCBI Taxonomy" id="2079281"/>
    <lineage>
        <taxon>Viruses</taxon>
        <taxon>Duplodnaviria</taxon>
        <taxon>Heunggongvirae</taxon>
        <taxon>Uroviricota</taxon>
        <taxon>Caudoviricetes</taxon>
        <taxon>Montyvirus</taxon>
        <taxon>Montyvirus stevefrench</taxon>
    </lineage>
</organism>
<evidence type="ECO:0000313" key="1">
    <source>
        <dbReference type="EMBL" id="AUV60647.1"/>
    </source>
</evidence>
<proteinExistence type="predicted"/>
<evidence type="ECO:0000313" key="2">
    <source>
        <dbReference type="Proteomes" id="UP000241128"/>
    </source>
</evidence>
<dbReference type="Proteomes" id="UP000241128">
    <property type="component" value="Segment"/>
</dbReference>
<keyword evidence="2" id="KW-1185">Reference proteome</keyword>
<dbReference type="EMBL" id="MG770214">
    <property type="protein sequence ID" value="AUV60647.1"/>
    <property type="molecule type" value="Genomic_DNA"/>
</dbReference>
<accession>A0A2K9VEE0</accession>
<gene>
    <name evidence="1" type="ORF">SEA_STEVEFRENCH_45</name>
</gene>